<keyword evidence="1" id="KW-0812">Transmembrane</keyword>
<dbReference type="Pfam" id="PF03703">
    <property type="entry name" value="bPH_2"/>
    <property type="match status" value="1"/>
</dbReference>
<organism evidence="3 4">
    <name type="scientific">Paenibacillus tundrae</name>
    <dbReference type="NCBI Taxonomy" id="528187"/>
    <lineage>
        <taxon>Bacteria</taxon>
        <taxon>Bacillati</taxon>
        <taxon>Bacillota</taxon>
        <taxon>Bacilli</taxon>
        <taxon>Bacillales</taxon>
        <taxon>Paenibacillaceae</taxon>
        <taxon>Paenibacillus</taxon>
    </lineage>
</organism>
<evidence type="ECO:0000256" key="1">
    <source>
        <dbReference type="SAM" id="Phobius"/>
    </source>
</evidence>
<evidence type="ECO:0000313" key="3">
    <source>
        <dbReference type="EMBL" id="MDQ0172289.1"/>
    </source>
</evidence>
<reference evidence="3 4" key="1">
    <citation type="submission" date="2023-07" db="EMBL/GenBank/DDBJ databases">
        <title>Sorghum-associated microbial communities from plants grown in Nebraska, USA.</title>
        <authorList>
            <person name="Schachtman D."/>
        </authorList>
    </citation>
    <scope>NUCLEOTIDE SEQUENCE [LARGE SCALE GENOMIC DNA]</scope>
    <source>
        <strain evidence="3 4">DS1314</strain>
    </source>
</reference>
<dbReference type="PANTHER" id="PTHR34473:SF2">
    <property type="entry name" value="UPF0699 TRANSMEMBRANE PROTEIN YDBT"/>
    <property type="match status" value="1"/>
</dbReference>
<evidence type="ECO:0000313" key="4">
    <source>
        <dbReference type="Proteomes" id="UP001233836"/>
    </source>
</evidence>
<accession>A0ABT9WGC0</accession>
<dbReference type="Proteomes" id="UP001233836">
    <property type="component" value="Unassembled WGS sequence"/>
</dbReference>
<gene>
    <name evidence="3" type="ORF">J2T19_003766</name>
</gene>
<feature type="transmembrane region" description="Helical" evidence="1">
    <location>
        <begin position="56"/>
        <end position="77"/>
    </location>
</feature>
<dbReference type="PANTHER" id="PTHR34473">
    <property type="entry name" value="UPF0699 TRANSMEMBRANE PROTEIN YDBS"/>
    <property type="match status" value="1"/>
</dbReference>
<feature type="domain" description="YdbS-like PH" evidence="2">
    <location>
        <begin position="81"/>
        <end position="157"/>
    </location>
</feature>
<evidence type="ECO:0000259" key="2">
    <source>
        <dbReference type="Pfam" id="PF03703"/>
    </source>
</evidence>
<protein>
    <submittedName>
        <fullName evidence="3">Membrane protein YdbS with pleckstrin-like domain</fullName>
    </submittedName>
</protein>
<sequence length="168" mass="19175">MSHAMDNTELNNRELRRLHPKVKQATALTTLMVNGLLTLLAIGYLIVAWARDWTLWPGWAALGLFIVSFMWFGWALPALQYRYFSFRVAEDELEIHSGWLWITDTIVPMTRVQQVELESGPLLRKYGLAKVSIVTAAATLVIAGLEREEAEQLKRNIGHLAKVEDRDE</sequence>
<dbReference type="EMBL" id="JAUSTI010000010">
    <property type="protein sequence ID" value="MDQ0172289.1"/>
    <property type="molecule type" value="Genomic_DNA"/>
</dbReference>
<feature type="transmembrane region" description="Helical" evidence="1">
    <location>
        <begin position="25"/>
        <end position="50"/>
    </location>
</feature>
<keyword evidence="1" id="KW-1133">Transmembrane helix</keyword>
<keyword evidence="4" id="KW-1185">Reference proteome</keyword>
<name>A0ABT9WGC0_9BACL</name>
<comment type="caution">
    <text evidence="3">The sequence shown here is derived from an EMBL/GenBank/DDBJ whole genome shotgun (WGS) entry which is preliminary data.</text>
</comment>
<dbReference type="InterPro" id="IPR005182">
    <property type="entry name" value="YdbS-like_PH"/>
</dbReference>
<proteinExistence type="predicted"/>
<keyword evidence="1" id="KW-0472">Membrane</keyword>
<dbReference type="RefSeq" id="WP_307218318.1">
    <property type="nucleotide sequence ID" value="NZ_JAUSTI010000010.1"/>
</dbReference>